<dbReference type="EMBL" id="VLTB01000476">
    <property type="protein sequence ID" value="NDR95039.1"/>
    <property type="molecule type" value="Genomic_DNA"/>
</dbReference>
<dbReference type="Pfam" id="PF13700">
    <property type="entry name" value="DUF4158"/>
    <property type="match status" value="1"/>
</dbReference>
<protein>
    <submittedName>
        <fullName evidence="3">DUF4158 domain-containing protein</fullName>
    </submittedName>
</protein>
<dbReference type="InterPro" id="IPR025296">
    <property type="entry name" value="DUF4158"/>
</dbReference>
<evidence type="ECO:0000313" key="2">
    <source>
        <dbReference type="EMBL" id="MPU47882.1"/>
    </source>
</evidence>
<evidence type="ECO:0000259" key="1">
    <source>
        <dbReference type="Pfam" id="PF13700"/>
    </source>
</evidence>
<dbReference type="EMBL" id="SERV01000008">
    <property type="protein sequence ID" value="RYL81936.1"/>
    <property type="molecule type" value="Genomic_DNA"/>
</dbReference>
<organism evidence="3 7">
    <name type="scientific">Escherichia coli</name>
    <dbReference type="NCBI Taxonomy" id="562"/>
    <lineage>
        <taxon>Bacteria</taxon>
        <taxon>Pseudomonadati</taxon>
        <taxon>Pseudomonadota</taxon>
        <taxon>Gammaproteobacteria</taxon>
        <taxon>Enterobacterales</taxon>
        <taxon>Enterobacteriaceae</taxon>
        <taxon>Escherichia</taxon>
    </lineage>
</organism>
<feature type="domain" description="DUF4158" evidence="1">
    <location>
        <begin position="2"/>
        <end position="51"/>
    </location>
</feature>
<dbReference type="Proteomes" id="UP000291778">
    <property type="component" value="Unassembled WGS sequence"/>
</dbReference>
<dbReference type="Proteomes" id="UP000392867">
    <property type="component" value="Unassembled WGS sequence"/>
</dbReference>
<reference evidence="4 5" key="1">
    <citation type="submission" date="2019-02" db="EMBL/GenBank/DDBJ databases">
        <authorList>
            <person name="Slukin P."/>
            <person name="Fursova N."/>
            <person name="Ermolenko Z."/>
            <person name="Mayskaya N."/>
            <person name="Kislichkina A."/>
            <person name="Mukhina T."/>
            <person name="Sizova A."/>
            <person name="Bogun A."/>
        </authorList>
    </citation>
    <scope>NUCLEOTIDE SEQUENCE [LARGE SCALE GENOMIC DNA]</scope>
    <source>
        <strain evidence="4">SCPM-O-B-8431</strain>
        <strain evidence="5">SCPM-O-B-8431(U15)</strain>
    </source>
</reference>
<dbReference type="EMBL" id="VOTT01000019">
    <property type="protein sequence ID" value="MPU47882.1"/>
    <property type="molecule type" value="Genomic_DNA"/>
</dbReference>
<evidence type="ECO:0000313" key="4">
    <source>
        <dbReference type="EMBL" id="RYL81936.1"/>
    </source>
</evidence>
<evidence type="ECO:0000313" key="3">
    <source>
        <dbReference type="EMBL" id="NDR95039.1"/>
    </source>
</evidence>
<dbReference type="RefSeq" id="WP_071525904.1">
    <property type="nucleotide sequence ID" value="NZ_BFIC01000040.1"/>
</dbReference>
<dbReference type="AlphaFoldDB" id="A0A2G9A3Y8"/>
<evidence type="ECO:0000313" key="6">
    <source>
        <dbReference type="Proteomes" id="UP000392867"/>
    </source>
</evidence>
<reference evidence="2 6" key="2">
    <citation type="submission" date="2019-08" db="EMBL/GenBank/DDBJ databases">
        <title>Identification of Water Treatment Resistant and Multidrug Resistant Urinary Pathogenic Escherichia coli in Wastewater.</title>
        <authorList>
            <person name="Neumann N."/>
        </authorList>
    </citation>
    <scope>NUCLEOTIDE SEQUENCE [LARGE SCALE GENOMIC DNA]</scope>
    <source>
        <strain evidence="2 6">WU2356</strain>
    </source>
</reference>
<dbReference type="Proteomes" id="UP000471490">
    <property type="component" value="Unassembled WGS sequence"/>
</dbReference>
<reference evidence="3 7" key="3">
    <citation type="journal article" date="2020" name="Int. J. Nanomedicine">
        <title>Consequences Of Long-Term Bacteria's Exposure To Silver Nanoformulations With Different PhysicoChemical Properties.</title>
        <authorList>
            <person name="Kedziora A."/>
            <person name="Wernecki M."/>
            <person name="Korzekwa K."/>
            <person name="Speruda M."/>
            <person name="Gerasymchuk Y."/>
            <person name="Lukowiak A."/>
            <person name="Bugla-Ploskonska G."/>
        </authorList>
    </citation>
    <scope>NUCLEOTIDE SEQUENCE [LARGE SCALE GENOMIC DNA]</scope>
    <source>
        <strain evidence="3 7">ATCC 11230</strain>
    </source>
</reference>
<sequence>MAFARAQRRSHNRLGFAIQLALVRALGRTLRTEKLPPKAVITIVAEQLGIDLAVLKINVTNGAKVVLLQPEWKKMDETFW</sequence>
<evidence type="ECO:0000313" key="5">
    <source>
        <dbReference type="Proteomes" id="UP000291778"/>
    </source>
</evidence>
<comment type="caution">
    <text evidence="3">The sequence shown here is derived from an EMBL/GenBank/DDBJ whole genome shotgun (WGS) entry which is preliminary data.</text>
</comment>
<accession>A0A2G9A3Y8</accession>
<proteinExistence type="predicted"/>
<gene>
    <name evidence="4" type="ORF">EWK56_12655</name>
    <name evidence="3" type="ORF">FPI65_28085</name>
    <name evidence="2" type="ORF">FVB16_03240</name>
</gene>
<evidence type="ECO:0000313" key="7">
    <source>
        <dbReference type="Proteomes" id="UP000471490"/>
    </source>
</evidence>
<name>A0A2G9A3Y8_ECOLX</name>